<dbReference type="RefSeq" id="WP_119781571.1">
    <property type="nucleotide sequence ID" value="NZ_QYUK01000011.1"/>
</dbReference>
<dbReference type="Proteomes" id="UP000284605">
    <property type="component" value="Unassembled WGS sequence"/>
</dbReference>
<dbReference type="InterPro" id="IPR010982">
    <property type="entry name" value="Lambda_DNA-bd_dom_sf"/>
</dbReference>
<evidence type="ECO:0000259" key="1">
    <source>
        <dbReference type="PROSITE" id="PS50943"/>
    </source>
</evidence>
<accession>A0A418WHP9</accession>
<dbReference type="Gene3D" id="1.10.260.40">
    <property type="entry name" value="lambda repressor-like DNA-binding domains"/>
    <property type="match status" value="1"/>
</dbReference>
<proteinExistence type="predicted"/>
<keyword evidence="3" id="KW-1185">Reference proteome</keyword>
<dbReference type="CDD" id="cd00093">
    <property type="entry name" value="HTH_XRE"/>
    <property type="match status" value="1"/>
</dbReference>
<dbReference type="AlphaFoldDB" id="A0A418WHP9"/>
<protein>
    <submittedName>
        <fullName evidence="2">XRE family transcriptional regulator</fullName>
    </submittedName>
</protein>
<organism evidence="2 3">
    <name type="scientific">Oleomonas cavernae</name>
    <dbReference type="NCBI Taxonomy" id="2320859"/>
    <lineage>
        <taxon>Bacteria</taxon>
        <taxon>Pseudomonadati</taxon>
        <taxon>Pseudomonadota</taxon>
        <taxon>Alphaproteobacteria</taxon>
        <taxon>Acetobacterales</taxon>
        <taxon>Acetobacteraceae</taxon>
        <taxon>Oleomonas</taxon>
    </lineage>
</organism>
<name>A0A418WHP9_9PROT</name>
<dbReference type="PROSITE" id="PS50943">
    <property type="entry name" value="HTH_CROC1"/>
    <property type="match status" value="1"/>
</dbReference>
<dbReference type="InterPro" id="IPR001387">
    <property type="entry name" value="Cro/C1-type_HTH"/>
</dbReference>
<dbReference type="Pfam" id="PF01381">
    <property type="entry name" value="HTH_3"/>
    <property type="match status" value="1"/>
</dbReference>
<dbReference type="GO" id="GO:0003677">
    <property type="term" value="F:DNA binding"/>
    <property type="evidence" value="ECO:0007669"/>
    <property type="project" value="InterPro"/>
</dbReference>
<evidence type="ECO:0000313" key="2">
    <source>
        <dbReference type="EMBL" id="RJF89557.1"/>
    </source>
</evidence>
<feature type="domain" description="HTH cro/C1-type" evidence="1">
    <location>
        <begin position="13"/>
        <end position="67"/>
    </location>
</feature>
<evidence type="ECO:0000313" key="3">
    <source>
        <dbReference type="Proteomes" id="UP000284605"/>
    </source>
</evidence>
<reference evidence="2 3" key="1">
    <citation type="submission" date="2018-09" db="EMBL/GenBank/DDBJ databases">
        <authorList>
            <person name="Zhu H."/>
        </authorList>
    </citation>
    <scope>NUCLEOTIDE SEQUENCE [LARGE SCALE GENOMIC DNA]</scope>
    <source>
        <strain evidence="2 3">K1W22B-8</strain>
    </source>
</reference>
<comment type="caution">
    <text evidence="2">The sequence shown here is derived from an EMBL/GenBank/DDBJ whole genome shotgun (WGS) entry which is preliminary data.</text>
</comment>
<dbReference type="EMBL" id="QYUK01000011">
    <property type="protein sequence ID" value="RJF89557.1"/>
    <property type="molecule type" value="Genomic_DNA"/>
</dbReference>
<gene>
    <name evidence="2" type="ORF">D3874_23445</name>
</gene>
<dbReference type="OrthoDB" id="9797172at2"/>
<dbReference type="SUPFAM" id="SSF47413">
    <property type="entry name" value="lambda repressor-like DNA-binding domains"/>
    <property type="match status" value="1"/>
</dbReference>
<sequence>MPDPVDLYIGTRVKLRRTLIGMSQQALGDALGITFQQIQKYERGANRIGAGRLRLIAGALDVPLTYFFDGYNDLPPSARGALSEPPEVPFEHEQQLSQKESIDLLKAYYEIKDPKLRRRVIDLIRALAETARSAGA</sequence>
<dbReference type="SMART" id="SM00530">
    <property type="entry name" value="HTH_XRE"/>
    <property type="match status" value="1"/>
</dbReference>